<dbReference type="GO" id="GO:0003677">
    <property type="term" value="F:DNA binding"/>
    <property type="evidence" value="ECO:0007669"/>
    <property type="project" value="InterPro"/>
</dbReference>
<protein>
    <submittedName>
        <fullName evidence="2">Transcriptional regulator with XRE-family HTH domain</fullName>
    </submittedName>
</protein>
<dbReference type="PROSITE" id="PS50943">
    <property type="entry name" value="HTH_CROC1"/>
    <property type="match status" value="1"/>
</dbReference>
<dbReference type="InterPro" id="IPR010982">
    <property type="entry name" value="Lambda_DNA-bd_dom_sf"/>
</dbReference>
<dbReference type="AlphaFoldDB" id="A0AAE5H842"/>
<dbReference type="Proteomes" id="UP000822184">
    <property type="component" value="Unassembled WGS sequence"/>
</dbReference>
<dbReference type="SUPFAM" id="SSF47413">
    <property type="entry name" value="lambda repressor-like DNA-binding domains"/>
    <property type="match status" value="1"/>
</dbReference>
<dbReference type="CDD" id="cd00093">
    <property type="entry name" value="HTH_XRE"/>
    <property type="match status" value="1"/>
</dbReference>
<evidence type="ECO:0000313" key="3">
    <source>
        <dbReference type="Proteomes" id="UP000822184"/>
    </source>
</evidence>
<gene>
    <name evidence="2" type="ORF">BCD95_004130</name>
</gene>
<dbReference type="Pfam" id="PF01381">
    <property type="entry name" value="HTH_3"/>
    <property type="match status" value="1"/>
</dbReference>
<dbReference type="RefSeq" id="WP_077855571.1">
    <property type="nucleotide sequence ID" value="NZ_JABTDW010000001.1"/>
</dbReference>
<feature type="domain" description="HTH cro/C1-type" evidence="1">
    <location>
        <begin position="5"/>
        <end position="59"/>
    </location>
</feature>
<sequence length="62" mass="7073">MYSKFAELLKENSVTAYRVAKETGIPTSTLSDWKTGRSTPKIDKLQKIANYFDVSITHFTDE</sequence>
<comment type="caution">
    <text evidence="2">The sequence shown here is derived from an EMBL/GenBank/DDBJ whole genome shotgun (WGS) entry which is preliminary data.</text>
</comment>
<accession>A0AAE5H842</accession>
<reference evidence="2" key="1">
    <citation type="submission" date="2020-06" db="EMBL/GenBank/DDBJ databases">
        <title>Genomic insights into acetone-butanol-ethanol (ABE) fermentation by sequencing solventogenic clostridia strains.</title>
        <authorList>
            <person name="Brown S."/>
        </authorList>
    </citation>
    <scope>NUCLEOTIDE SEQUENCE</scope>
    <source>
        <strain evidence="2">DJ123</strain>
    </source>
</reference>
<dbReference type="EMBL" id="JABTDW010000001">
    <property type="protein sequence ID" value="NSB15871.1"/>
    <property type="molecule type" value="Genomic_DNA"/>
</dbReference>
<organism evidence="2 3">
    <name type="scientific">Clostridium beijerinckii</name>
    <name type="common">Clostridium MP</name>
    <dbReference type="NCBI Taxonomy" id="1520"/>
    <lineage>
        <taxon>Bacteria</taxon>
        <taxon>Bacillati</taxon>
        <taxon>Bacillota</taxon>
        <taxon>Clostridia</taxon>
        <taxon>Eubacteriales</taxon>
        <taxon>Clostridiaceae</taxon>
        <taxon>Clostridium</taxon>
    </lineage>
</organism>
<proteinExistence type="predicted"/>
<dbReference type="Gene3D" id="1.10.260.40">
    <property type="entry name" value="lambda repressor-like DNA-binding domains"/>
    <property type="match status" value="1"/>
</dbReference>
<dbReference type="InterPro" id="IPR001387">
    <property type="entry name" value="Cro/C1-type_HTH"/>
</dbReference>
<evidence type="ECO:0000313" key="2">
    <source>
        <dbReference type="EMBL" id="NSB15871.1"/>
    </source>
</evidence>
<evidence type="ECO:0000259" key="1">
    <source>
        <dbReference type="PROSITE" id="PS50943"/>
    </source>
</evidence>
<name>A0AAE5H842_CLOBE</name>
<dbReference type="SMART" id="SM00530">
    <property type="entry name" value="HTH_XRE"/>
    <property type="match status" value="1"/>
</dbReference>